<evidence type="ECO:0000313" key="3">
    <source>
        <dbReference type="Proteomes" id="UP000222106"/>
    </source>
</evidence>
<feature type="transmembrane region" description="Helical" evidence="1">
    <location>
        <begin position="133"/>
        <end position="155"/>
    </location>
</feature>
<dbReference type="AlphaFoldDB" id="A0A2A9EIF7"/>
<keyword evidence="3" id="KW-1185">Reference proteome</keyword>
<comment type="caution">
    <text evidence="2">The sequence shown here is derived from an EMBL/GenBank/DDBJ whole genome shotgun (WGS) entry which is preliminary data.</text>
</comment>
<proteinExistence type="predicted"/>
<feature type="transmembrane region" description="Helical" evidence="1">
    <location>
        <begin position="32"/>
        <end position="53"/>
    </location>
</feature>
<evidence type="ECO:0000313" key="2">
    <source>
        <dbReference type="EMBL" id="PFG38039.1"/>
    </source>
</evidence>
<reference evidence="2 3" key="1">
    <citation type="submission" date="2017-10" db="EMBL/GenBank/DDBJ databases">
        <title>Sequencing the genomes of 1000 actinobacteria strains.</title>
        <authorList>
            <person name="Klenk H.-P."/>
        </authorList>
    </citation>
    <scope>NUCLEOTIDE SEQUENCE [LARGE SCALE GENOMIC DNA]</scope>
    <source>
        <strain evidence="2 3">DSM 21838</strain>
    </source>
</reference>
<feature type="transmembrane region" description="Helical" evidence="1">
    <location>
        <begin position="65"/>
        <end position="90"/>
    </location>
</feature>
<name>A0A2A9EIF7_9MICO</name>
<evidence type="ECO:0000256" key="1">
    <source>
        <dbReference type="SAM" id="Phobius"/>
    </source>
</evidence>
<organism evidence="2 3">
    <name type="scientific">Georgenia soli</name>
    <dbReference type="NCBI Taxonomy" id="638953"/>
    <lineage>
        <taxon>Bacteria</taxon>
        <taxon>Bacillati</taxon>
        <taxon>Actinomycetota</taxon>
        <taxon>Actinomycetes</taxon>
        <taxon>Micrococcales</taxon>
        <taxon>Bogoriellaceae</taxon>
        <taxon>Georgenia</taxon>
    </lineage>
</organism>
<dbReference type="Proteomes" id="UP000222106">
    <property type="component" value="Unassembled WGS sequence"/>
</dbReference>
<gene>
    <name evidence="2" type="ORF">ATJ97_0507</name>
</gene>
<keyword evidence="1" id="KW-0472">Membrane</keyword>
<feature type="transmembrane region" description="Helical" evidence="1">
    <location>
        <begin position="102"/>
        <end position="121"/>
    </location>
</feature>
<sequence length="172" mass="17186">MERNQRKGMSQIESSFAPGADPMAEYRALGRFLGIGMLAGGVIGGFAGALATWSPDSPGYAVGGLSGGAALGIVLGLLTEAVTFVLVIAARAIRPALARTTGVLLSVGVPVVAVTYVSTWAAGIASHGTGRSVVVIGGALALAAGAVTLTARWSLSPLEEAPVRENVGNSRA</sequence>
<keyword evidence="1" id="KW-1133">Transmembrane helix</keyword>
<keyword evidence="1" id="KW-0812">Transmembrane</keyword>
<protein>
    <submittedName>
        <fullName evidence="2">Uncharacterized protein</fullName>
    </submittedName>
</protein>
<dbReference type="EMBL" id="PDJI01000004">
    <property type="protein sequence ID" value="PFG38039.1"/>
    <property type="molecule type" value="Genomic_DNA"/>
</dbReference>
<accession>A0A2A9EIF7</accession>